<dbReference type="InterPro" id="IPR023614">
    <property type="entry name" value="Porin_dom_sf"/>
</dbReference>
<dbReference type="EMBL" id="PVNP01000204">
    <property type="protein sequence ID" value="PRO71566.1"/>
    <property type="molecule type" value="Genomic_DNA"/>
</dbReference>
<proteinExistence type="predicted"/>
<comment type="caution">
    <text evidence="2">The sequence shown here is derived from an EMBL/GenBank/DDBJ whole genome shotgun (WGS) entry which is preliminary data.</text>
</comment>
<sequence>MSKARLLRLAPVLLLVSGTAQSADDFPVNIGGHVRLNYSYQDWQEVELRDGFGFESLKLTVSGETDQFSYKADYRWYENTDFNTVRYADLTYHYDDRTSVSAGITKVPFGLLPFASNSFWFSINYYIGFEDDYDPGVVVQYEKSNWDIRAGYFFNDEYNDAGRFGRYSFDIADNGEFRNQEDGQYNLRVSYTAGLIRGATTEFGASWQAANVLNLDTLNEGDMNAYALHLRHTQGPVGVALQYTDYDYDLAAPQDQATDRLALSAFDFPFLTASKAHSYTAAVSYELPFRVTGLSPIKCYSEYGAVEPDVAAGLRSTQWVNGCSFGWRALYFYVDSIQGKNMWFSGGSGIGLGLGGNQDSTHRLNISLGLYF</sequence>
<keyword evidence="1" id="KW-0732">Signal</keyword>
<accession>A0A2S9V519</accession>
<dbReference type="SUPFAM" id="SSF56935">
    <property type="entry name" value="Porins"/>
    <property type="match status" value="1"/>
</dbReference>
<evidence type="ECO:0000256" key="1">
    <source>
        <dbReference type="SAM" id="SignalP"/>
    </source>
</evidence>
<evidence type="ECO:0000313" key="3">
    <source>
        <dbReference type="Proteomes" id="UP000238949"/>
    </source>
</evidence>
<dbReference type="AlphaFoldDB" id="A0A2S9V519"/>
<dbReference type="InterPro" id="IPR010870">
    <property type="entry name" value="Porin_O/P"/>
</dbReference>
<dbReference type="Proteomes" id="UP000238949">
    <property type="component" value="Unassembled WGS sequence"/>
</dbReference>
<feature type="chain" id="PRO_5015777357" evidence="1">
    <location>
        <begin position="23"/>
        <end position="372"/>
    </location>
</feature>
<keyword evidence="3" id="KW-1185">Reference proteome</keyword>
<dbReference type="Pfam" id="PF07396">
    <property type="entry name" value="Porin_O_P"/>
    <property type="match status" value="1"/>
</dbReference>
<dbReference type="OrthoDB" id="625456at2"/>
<evidence type="ECO:0000313" key="2">
    <source>
        <dbReference type="EMBL" id="PRO71566.1"/>
    </source>
</evidence>
<reference evidence="3" key="1">
    <citation type="journal article" date="2020" name="Int. J. Syst. Evol. Microbiol.">
        <title>Alteromonas alba sp. nov., a marine bacterium isolated from the seawater of the West Pacific Ocean.</title>
        <authorList>
            <person name="Sun C."/>
            <person name="Wu Y.-H."/>
            <person name="Xamxidin M."/>
            <person name="Cheng H."/>
            <person name="Xu X.-W."/>
        </authorList>
    </citation>
    <scope>NUCLEOTIDE SEQUENCE [LARGE SCALE GENOMIC DNA]</scope>
    <source>
        <strain evidence="3">190</strain>
    </source>
</reference>
<name>A0A2S9V519_9ALTE</name>
<gene>
    <name evidence="2" type="ORF">C6Y40_21740</name>
</gene>
<organism evidence="2 3">
    <name type="scientific">Alteromonas alba</name>
    <dbReference type="NCBI Taxonomy" id="2079529"/>
    <lineage>
        <taxon>Bacteria</taxon>
        <taxon>Pseudomonadati</taxon>
        <taxon>Pseudomonadota</taxon>
        <taxon>Gammaproteobacteria</taxon>
        <taxon>Alteromonadales</taxon>
        <taxon>Alteromonadaceae</taxon>
        <taxon>Alteromonas/Salinimonas group</taxon>
        <taxon>Alteromonas</taxon>
    </lineage>
</organism>
<dbReference type="Gene3D" id="2.40.160.10">
    <property type="entry name" value="Porin"/>
    <property type="match status" value="1"/>
</dbReference>
<protein>
    <submittedName>
        <fullName evidence="2">Uncharacterized protein</fullName>
    </submittedName>
</protein>
<dbReference type="RefSeq" id="WP_105936492.1">
    <property type="nucleotide sequence ID" value="NZ_PVNP01000204.1"/>
</dbReference>
<feature type="signal peptide" evidence="1">
    <location>
        <begin position="1"/>
        <end position="22"/>
    </location>
</feature>